<feature type="transmembrane region" description="Helical" evidence="1">
    <location>
        <begin position="294"/>
        <end position="313"/>
    </location>
</feature>
<keyword evidence="1" id="KW-0472">Membrane</keyword>
<evidence type="ECO:0000256" key="1">
    <source>
        <dbReference type="SAM" id="Phobius"/>
    </source>
</evidence>
<reference evidence="2 3" key="1">
    <citation type="journal article" date="2019" name="Int. J. Syst. Evol. Microbiol.">
        <title>The Global Catalogue of Microorganisms (GCM) 10K type strain sequencing project: providing services to taxonomists for standard genome sequencing and annotation.</title>
        <authorList>
            <consortium name="The Broad Institute Genomics Platform"/>
            <consortium name="The Broad Institute Genome Sequencing Center for Infectious Disease"/>
            <person name="Wu L."/>
            <person name="Ma J."/>
        </authorList>
    </citation>
    <scope>NUCLEOTIDE SEQUENCE [LARGE SCALE GENOMIC DNA]</scope>
    <source>
        <strain evidence="2 3">JCM 13595</strain>
    </source>
</reference>
<feature type="transmembrane region" description="Helical" evidence="1">
    <location>
        <begin position="264"/>
        <end position="282"/>
    </location>
</feature>
<feature type="transmembrane region" description="Helical" evidence="1">
    <location>
        <begin position="354"/>
        <end position="375"/>
    </location>
</feature>
<protein>
    <submittedName>
        <fullName evidence="2">Short-chain fatty acid transporter</fullName>
    </submittedName>
</protein>
<keyword evidence="3" id="KW-1185">Reference proteome</keyword>
<evidence type="ECO:0000313" key="2">
    <source>
        <dbReference type="EMBL" id="GAA2042016.1"/>
    </source>
</evidence>
<dbReference type="EMBL" id="BAAAMN010000048">
    <property type="protein sequence ID" value="GAA2042016.1"/>
    <property type="molecule type" value="Genomic_DNA"/>
</dbReference>
<dbReference type="RefSeq" id="WP_343958837.1">
    <property type="nucleotide sequence ID" value="NZ_BAAAMN010000048.1"/>
</dbReference>
<organism evidence="2 3">
    <name type="scientific">Yaniella flava</name>
    <dbReference type="NCBI Taxonomy" id="287930"/>
    <lineage>
        <taxon>Bacteria</taxon>
        <taxon>Bacillati</taxon>
        <taxon>Actinomycetota</taxon>
        <taxon>Actinomycetes</taxon>
        <taxon>Micrococcales</taxon>
        <taxon>Micrococcaceae</taxon>
        <taxon>Yaniella</taxon>
    </lineage>
</organism>
<evidence type="ECO:0000313" key="3">
    <source>
        <dbReference type="Proteomes" id="UP001501461"/>
    </source>
</evidence>
<dbReference type="PANTHER" id="PTHR41983">
    <property type="entry name" value="SHORT-CHAIN FATTY ACID TRANSPORTER-RELATED"/>
    <property type="match status" value="1"/>
</dbReference>
<feature type="transmembrane region" description="Helical" evidence="1">
    <location>
        <begin position="436"/>
        <end position="458"/>
    </location>
</feature>
<dbReference type="PANTHER" id="PTHR41983:SF2">
    <property type="entry name" value="SHORT-CHAIN FATTY ACID TRANSPORTER-RELATED"/>
    <property type="match status" value="1"/>
</dbReference>
<feature type="transmembrane region" description="Helical" evidence="1">
    <location>
        <begin position="151"/>
        <end position="171"/>
    </location>
</feature>
<comment type="caution">
    <text evidence="2">The sequence shown here is derived from an EMBL/GenBank/DDBJ whole genome shotgun (WGS) entry which is preliminary data.</text>
</comment>
<keyword evidence="1" id="KW-0812">Transmembrane</keyword>
<gene>
    <name evidence="2" type="ORF">GCM10009720_23260</name>
</gene>
<dbReference type="Proteomes" id="UP001501461">
    <property type="component" value="Unassembled WGS sequence"/>
</dbReference>
<sequence length="460" mass="48824">MSSSNTDTKEHKEGTALSRAMRPVNHVVERFIPSSLVFSILLTFIVVVLALLLTETAPGDLIVHWGDGLAGLLDFITQMALILLLGHILANTGPVRAALGFLGNVPRTELMAYVFVFVVAALASLITWGLGLVVGGLLAREVAYQGKARGLRLHFPMLVASGFAGFVVWHMGYSASGPLTAATPDSFLAESLNGQTIPISETVFSGWNMLAAAATILVVGLALFLIAPRKGDKIDELEVDLRETVDDGQEDIVTPADKLDASRIATLLVGLLLVTYLVLHFSRGGTLTLDTVNWSFLALIMLLVRNPFELIALTKNAASNVGEILLQFPLYAGILGLMVGSGLVQIFSDAFVSISNPVTFGMLAFLAAGLVNFFVPSGGGQFAVQGPIMLSAGAELGVDPEITIMAVSYGDQWTNMIQPFWAIPLLAIAGLKMRDILGYTTVVLIASGLVFAATLLLVSI</sequence>
<name>A0ABN2UQX3_9MICC</name>
<feature type="transmembrane region" description="Helical" evidence="1">
    <location>
        <begin position="325"/>
        <end position="348"/>
    </location>
</feature>
<dbReference type="Pfam" id="PF02667">
    <property type="entry name" value="SCFA_trans"/>
    <property type="match status" value="1"/>
</dbReference>
<feature type="transmembrane region" description="Helical" evidence="1">
    <location>
        <begin position="31"/>
        <end position="53"/>
    </location>
</feature>
<keyword evidence="1" id="KW-1133">Transmembrane helix</keyword>
<accession>A0ABN2UQX3</accession>
<feature type="transmembrane region" description="Helical" evidence="1">
    <location>
        <begin position="207"/>
        <end position="227"/>
    </location>
</feature>
<proteinExistence type="predicted"/>
<dbReference type="InterPro" id="IPR006160">
    <property type="entry name" value="SCFA_transpt_AtoE"/>
</dbReference>
<feature type="transmembrane region" description="Helical" evidence="1">
    <location>
        <begin position="110"/>
        <end position="139"/>
    </location>
</feature>